<feature type="compositionally biased region" description="Polar residues" evidence="1">
    <location>
        <begin position="1"/>
        <end position="11"/>
    </location>
</feature>
<protein>
    <submittedName>
        <fullName evidence="2">Uncharacterized protein</fullName>
    </submittedName>
</protein>
<dbReference type="Proteomes" id="UP000651452">
    <property type="component" value="Unassembled WGS sequence"/>
</dbReference>
<name>A0A8H7IXP1_9PLEO</name>
<organism evidence="2 3">
    <name type="scientific">Ascochyta lentis</name>
    <dbReference type="NCBI Taxonomy" id="205686"/>
    <lineage>
        <taxon>Eukaryota</taxon>
        <taxon>Fungi</taxon>
        <taxon>Dikarya</taxon>
        <taxon>Ascomycota</taxon>
        <taxon>Pezizomycotina</taxon>
        <taxon>Dothideomycetes</taxon>
        <taxon>Pleosporomycetidae</taxon>
        <taxon>Pleosporales</taxon>
        <taxon>Pleosporineae</taxon>
        <taxon>Didymellaceae</taxon>
        <taxon>Ascochyta</taxon>
    </lineage>
</organism>
<proteinExistence type="predicted"/>
<sequence>MDGQGATSATQRRNRDALKTPNLTKPPETTLAVSAAAMFKRQKLDSPQTWSSSRSPRKSTTKKSSKRKQEEKVHDLALSFKETSEEYRRHLYSTAVARINQDHNTLLNKLHGSNLQIASSDPVNSGSQASPLKLTVPVKYQRLVEKLCNPLSSYRYGLQRRNATGEMERIQTTLHVRFHSFEKHTHAEMHQIKELQEQWESVMAEIFQLGVICLGEGVVAALLCTAKADANASSPASKAEPTLFVSEHGSPAQEGRRKRRRVSFRGTDVMSLFPGFLHQASKLPRPSTPIAPETPHEEIHQFEGEIAGLGKQHVADLQRLEKEAQKWWLRKQTQLAHTFMQD</sequence>
<evidence type="ECO:0000313" key="3">
    <source>
        <dbReference type="Proteomes" id="UP000651452"/>
    </source>
</evidence>
<evidence type="ECO:0000256" key="1">
    <source>
        <dbReference type="SAM" id="MobiDB-lite"/>
    </source>
</evidence>
<reference evidence="2" key="2">
    <citation type="submission" date="2020-09" db="EMBL/GenBank/DDBJ databases">
        <title>Reference genome assembly for Australian Ascochyta lentis isolate Al4.</title>
        <authorList>
            <person name="Lee R.C."/>
            <person name="Farfan-Caceres L.M."/>
            <person name="Debler J.W."/>
            <person name="Williams A.H."/>
            <person name="Henares B.M."/>
        </authorList>
    </citation>
    <scope>NUCLEOTIDE SEQUENCE</scope>
    <source>
        <strain evidence="2">Al4</strain>
    </source>
</reference>
<feature type="region of interest" description="Disordered" evidence="1">
    <location>
        <begin position="1"/>
        <end position="29"/>
    </location>
</feature>
<gene>
    <name evidence="2" type="ORF">EKO04_008358</name>
</gene>
<dbReference type="AlphaFoldDB" id="A0A8H7IXP1"/>
<keyword evidence="3" id="KW-1185">Reference proteome</keyword>
<accession>A0A8H7IXP1</accession>
<feature type="region of interest" description="Disordered" evidence="1">
    <location>
        <begin position="233"/>
        <end position="261"/>
    </location>
</feature>
<comment type="caution">
    <text evidence="2">The sequence shown here is derived from an EMBL/GenBank/DDBJ whole genome shotgun (WGS) entry which is preliminary data.</text>
</comment>
<feature type="region of interest" description="Disordered" evidence="1">
    <location>
        <begin position="42"/>
        <end position="74"/>
    </location>
</feature>
<reference evidence="2" key="1">
    <citation type="submission" date="2018-12" db="EMBL/GenBank/DDBJ databases">
        <authorList>
            <person name="Syme R.A."/>
            <person name="Farfan-Caceres L."/>
            <person name="Lichtenzveig J."/>
        </authorList>
    </citation>
    <scope>NUCLEOTIDE SEQUENCE</scope>
    <source>
        <strain evidence="2">Al4</strain>
    </source>
</reference>
<evidence type="ECO:0000313" key="2">
    <source>
        <dbReference type="EMBL" id="KAF9693466.1"/>
    </source>
</evidence>
<dbReference type="EMBL" id="RZGK01000015">
    <property type="protein sequence ID" value="KAF9693466.1"/>
    <property type="molecule type" value="Genomic_DNA"/>
</dbReference>
<dbReference type="OrthoDB" id="3777651at2759"/>
<feature type="compositionally biased region" description="Basic residues" evidence="1">
    <location>
        <begin position="55"/>
        <end position="66"/>
    </location>
</feature>